<dbReference type="Gene3D" id="3.90.550.10">
    <property type="entry name" value="Spore Coat Polysaccharide Biosynthesis Protein SpsA, Chain A"/>
    <property type="match status" value="1"/>
</dbReference>
<dbReference type="GO" id="GO:0047216">
    <property type="term" value="F:inositol 3-alpha-galactosyltransferase activity"/>
    <property type="evidence" value="ECO:0007669"/>
    <property type="project" value="UniProtKB-EC"/>
</dbReference>
<dbReference type="AlphaFoldDB" id="A0AAW2Y281"/>
<dbReference type="GO" id="GO:0046872">
    <property type="term" value="F:metal ion binding"/>
    <property type="evidence" value="ECO:0007669"/>
    <property type="project" value="UniProtKB-KW"/>
</dbReference>
<comment type="cofactor">
    <cofactor evidence="1">
        <name>a divalent metal cation</name>
        <dbReference type="ChEBI" id="CHEBI:60240"/>
    </cofactor>
</comment>
<dbReference type="GO" id="GO:0006012">
    <property type="term" value="P:galactose metabolic process"/>
    <property type="evidence" value="ECO:0007669"/>
    <property type="project" value="UniProtKB-KW"/>
</dbReference>
<keyword evidence="10" id="KW-0119">Carbohydrate metabolism</keyword>
<keyword evidence="8" id="KW-0299">Galactose metabolism</keyword>
<comment type="caution">
    <text evidence="13">The sequence shown here is derived from an EMBL/GenBank/DDBJ whole genome shotgun (WGS) entry which is preliminary data.</text>
</comment>
<dbReference type="EC" id="2.4.1.-" evidence="12"/>
<dbReference type="InterPro" id="IPR050587">
    <property type="entry name" value="GNT1/Glycosyltrans_8"/>
</dbReference>
<dbReference type="Pfam" id="PF01501">
    <property type="entry name" value="Glyco_transf_8"/>
    <property type="match status" value="1"/>
</dbReference>
<organism evidence="13">
    <name type="scientific">Sesamum latifolium</name>
    <dbReference type="NCBI Taxonomy" id="2727402"/>
    <lineage>
        <taxon>Eukaryota</taxon>
        <taxon>Viridiplantae</taxon>
        <taxon>Streptophyta</taxon>
        <taxon>Embryophyta</taxon>
        <taxon>Tracheophyta</taxon>
        <taxon>Spermatophyta</taxon>
        <taxon>Magnoliopsida</taxon>
        <taxon>eudicotyledons</taxon>
        <taxon>Gunneridae</taxon>
        <taxon>Pentapetalae</taxon>
        <taxon>asterids</taxon>
        <taxon>lamiids</taxon>
        <taxon>Lamiales</taxon>
        <taxon>Pedaliaceae</taxon>
        <taxon>Sesamum</taxon>
    </lineage>
</organism>
<dbReference type="EMBL" id="JACGWN010000002">
    <property type="protein sequence ID" value="KAL0459803.1"/>
    <property type="molecule type" value="Genomic_DNA"/>
</dbReference>
<comment type="catalytic activity">
    <reaction evidence="11">
        <text>myo-inositol + UDP-alpha-D-galactose = alpha-D-galactosyl-(1-&gt;3)-1D-myo-inositol + UDP + H(+)</text>
        <dbReference type="Rhea" id="RHEA:12464"/>
        <dbReference type="ChEBI" id="CHEBI:15378"/>
        <dbReference type="ChEBI" id="CHEBI:17268"/>
        <dbReference type="ChEBI" id="CHEBI:17505"/>
        <dbReference type="ChEBI" id="CHEBI:58223"/>
        <dbReference type="ChEBI" id="CHEBI:66914"/>
        <dbReference type="EC" id="2.4.1.123"/>
    </reaction>
</comment>
<protein>
    <recommendedName>
        <fullName evidence="12">Hexosyltransferase</fullName>
        <ecNumber evidence="12">2.4.1.-</ecNumber>
    </recommendedName>
</protein>
<keyword evidence="4" id="KW-0963">Cytoplasm</keyword>
<gene>
    <name evidence="13" type="ORF">Slati_0607500</name>
</gene>
<evidence type="ECO:0000256" key="1">
    <source>
        <dbReference type="ARBA" id="ARBA00001968"/>
    </source>
</evidence>
<sequence>MAPQLVSAGIKAVDFANPALLPNRAYVTFLAGNGDYVKGVVGLAKGLRKVKSAYPLVVAVLPDVPPDHRRLLLDQAASSDRLTPFTRRRTRRSLPWRITSSTTPNSVSGRYFVEYNKMVYLDGDIQVYDNIDHLFDLEDGYFYAVMDCFCEKTWSHTPQYKLGYCQQCPEKVRWPSEMGHPPALYFNAGMFVFEPNISVFEKLLYTLKITPPTPFAEQDFLNMFFKDIYKPIPNVYNLVLAMLWRHPENVELNQVKVVHYCAAGSKPWRYTGKEDNMQREDIKMLVKKWWDVYNDDTLDYKKSVVHNDGARESGALQPLIAAAMTEANAPAVKYVAAPSAA</sequence>
<keyword evidence="9" id="KW-0464">Manganese</keyword>
<dbReference type="SUPFAM" id="SSF53448">
    <property type="entry name" value="Nucleotide-diphospho-sugar transferases"/>
    <property type="match status" value="1"/>
</dbReference>
<evidence type="ECO:0000256" key="3">
    <source>
        <dbReference type="ARBA" id="ARBA00007790"/>
    </source>
</evidence>
<evidence type="ECO:0000256" key="2">
    <source>
        <dbReference type="ARBA" id="ARBA00004496"/>
    </source>
</evidence>
<dbReference type="PANTHER" id="PTHR11183">
    <property type="entry name" value="GLYCOGENIN SUBFAMILY MEMBER"/>
    <property type="match status" value="1"/>
</dbReference>
<evidence type="ECO:0000256" key="11">
    <source>
        <dbReference type="ARBA" id="ARBA00050449"/>
    </source>
</evidence>
<evidence type="ECO:0000256" key="5">
    <source>
        <dbReference type="ARBA" id="ARBA00022676"/>
    </source>
</evidence>
<evidence type="ECO:0000256" key="6">
    <source>
        <dbReference type="ARBA" id="ARBA00022679"/>
    </source>
</evidence>
<reference evidence="13" key="1">
    <citation type="submission" date="2020-06" db="EMBL/GenBank/DDBJ databases">
        <authorList>
            <person name="Li T."/>
            <person name="Hu X."/>
            <person name="Zhang T."/>
            <person name="Song X."/>
            <person name="Zhang H."/>
            <person name="Dai N."/>
            <person name="Sheng W."/>
            <person name="Hou X."/>
            <person name="Wei L."/>
        </authorList>
    </citation>
    <scope>NUCLEOTIDE SEQUENCE</scope>
    <source>
        <strain evidence="13">KEN1</strain>
        <tissue evidence="13">Leaf</tissue>
    </source>
</reference>
<dbReference type="CDD" id="cd02537">
    <property type="entry name" value="GT8_Glycogenin"/>
    <property type="match status" value="1"/>
</dbReference>
<keyword evidence="7" id="KW-0479">Metal-binding</keyword>
<dbReference type="InterPro" id="IPR029044">
    <property type="entry name" value="Nucleotide-diphossugar_trans"/>
</dbReference>
<dbReference type="InterPro" id="IPR002495">
    <property type="entry name" value="Glyco_trans_8"/>
</dbReference>
<evidence type="ECO:0000256" key="9">
    <source>
        <dbReference type="ARBA" id="ARBA00023211"/>
    </source>
</evidence>
<comment type="similarity">
    <text evidence="3">Belongs to the glycosyltransferase 8 family. Galactosyltransferase subfamily.</text>
</comment>
<dbReference type="GO" id="GO:0005737">
    <property type="term" value="C:cytoplasm"/>
    <property type="evidence" value="ECO:0007669"/>
    <property type="project" value="UniProtKB-SubCell"/>
</dbReference>
<evidence type="ECO:0000256" key="7">
    <source>
        <dbReference type="ARBA" id="ARBA00022723"/>
    </source>
</evidence>
<reference evidence="13" key="2">
    <citation type="journal article" date="2024" name="Plant">
        <title>Genomic evolution and insights into agronomic trait innovations of Sesamum species.</title>
        <authorList>
            <person name="Miao H."/>
            <person name="Wang L."/>
            <person name="Qu L."/>
            <person name="Liu H."/>
            <person name="Sun Y."/>
            <person name="Le M."/>
            <person name="Wang Q."/>
            <person name="Wei S."/>
            <person name="Zheng Y."/>
            <person name="Lin W."/>
            <person name="Duan Y."/>
            <person name="Cao H."/>
            <person name="Xiong S."/>
            <person name="Wang X."/>
            <person name="Wei L."/>
            <person name="Li C."/>
            <person name="Ma Q."/>
            <person name="Ju M."/>
            <person name="Zhao R."/>
            <person name="Li G."/>
            <person name="Mu C."/>
            <person name="Tian Q."/>
            <person name="Mei H."/>
            <person name="Zhang T."/>
            <person name="Gao T."/>
            <person name="Zhang H."/>
        </authorList>
    </citation>
    <scope>NUCLEOTIDE SEQUENCE</scope>
    <source>
        <strain evidence="13">KEN1</strain>
    </source>
</reference>
<dbReference type="GO" id="GO:0070417">
    <property type="term" value="P:cellular response to cold"/>
    <property type="evidence" value="ECO:0007669"/>
    <property type="project" value="UniProtKB-ARBA"/>
</dbReference>
<comment type="subcellular location">
    <subcellularLocation>
        <location evidence="2">Cytoplasm</location>
    </subcellularLocation>
</comment>
<evidence type="ECO:0000256" key="10">
    <source>
        <dbReference type="ARBA" id="ARBA00023277"/>
    </source>
</evidence>
<evidence type="ECO:0000256" key="8">
    <source>
        <dbReference type="ARBA" id="ARBA00023144"/>
    </source>
</evidence>
<keyword evidence="5" id="KW-0328">Glycosyltransferase</keyword>
<evidence type="ECO:0000313" key="13">
    <source>
        <dbReference type="EMBL" id="KAL0459803.1"/>
    </source>
</evidence>
<evidence type="ECO:0000256" key="4">
    <source>
        <dbReference type="ARBA" id="ARBA00022490"/>
    </source>
</evidence>
<accession>A0AAW2Y281</accession>
<dbReference type="GO" id="GO:0010325">
    <property type="term" value="P:raffinose family oligosaccharide biosynthetic process"/>
    <property type="evidence" value="ECO:0007669"/>
    <property type="project" value="UniProtKB-ARBA"/>
</dbReference>
<evidence type="ECO:0000256" key="12">
    <source>
        <dbReference type="RuleBase" id="RU362027"/>
    </source>
</evidence>
<name>A0AAW2Y281_9LAMI</name>
<dbReference type="FunFam" id="3.90.550.10:FF:000049">
    <property type="entry name" value="Hexosyltransferase"/>
    <property type="match status" value="1"/>
</dbReference>
<proteinExistence type="inferred from homology"/>
<keyword evidence="6" id="KW-0808">Transferase</keyword>